<comment type="caution">
    <text evidence="2">The sequence shown here is derived from an EMBL/GenBank/DDBJ whole genome shotgun (WGS) entry which is preliminary data.</text>
</comment>
<keyword evidence="1" id="KW-0732">Signal</keyword>
<evidence type="ECO:0000313" key="3">
    <source>
        <dbReference type="Proteomes" id="UP001597525"/>
    </source>
</evidence>
<proteinExistence type="predicted"/>
<dbReference type="RefSeq" id="WP_320183144.1">
    <property type="nucleotide sequence ID" value="NZ_CP138332.1"/>
</dbReference>
<organism evidence="2 3">
    <name type="scientific">Sphingobacterium bambusae</name>
    <dbReference type="NCBI Taxonomy" id="662858"/>
    <lineage>
        <taxon>Bacteria</taxon>
        <taxon>Pseudomonadati</taxon>
        <taxon>Bacteroidota</taxon>
        <taxon>Sphingobacteriia</taxon>
        <taxon>Sphingobacteriales</taxon>
        <taxon>Sphingobacteriaceae</taxon>
        <taxon>Sphingobacterium</taxon>
    </lineage>
</organism>
<accession>A0ABW6BEB5</accession>
<keyword evidence="3" id="KW-1185">Reference proteome</keyword>
<name>A0ABW6BEB5_9SPHI</name>
<gene>
    <name evidence="2" type="ORF">ACFS7Y_10735</name>
</gene>
<feature type="chain" id="PRO_5045498385" description="FAS1 domain-containing protein" evidence="1">
    <location>
        <begin position="25"/>
        <end position="216"/>
    </location>
</feature>
<dbReference type="EMBL" id="JBHUPB010000007">
    <property type="protein sequence ID" value="MFD2967868.1"/>
    <property type="molecule type" value="Genomic_DNA"/>
</dbReference>
<evidence type="ECO:0000313" key="2">
    <source>
        <dbReference type="EMBL" id="MFD2967868.1"/>
    </source>
</evidence>
<feature type="signal peptide" evidence="1">
    <location>
        <begin position="1"/>
        <end position="24"/>
    </location>
</feature>
<evidence type="ECO:0008006" key="4">
    <source>
        <dbReference type="Google" id="ProtNLM"/>
    </source>
</evidence>
<evidence type="ECO:0000256" key="1">
    <source>
        <dbReference type="SAM" id="SignalP"/>
    </source>
</evidence>
<sequence>MKTYIKLILSAGLLSLLLFQTSCSKEDYLTDTGLHQAQTPLDAYDYLAAHPYHYFDTLLTIIDHYNLKEEVNSAGTFYAPTDRSVNLFIRQKQTALRLEDEDAVYTLESLFEDLPADSVKQYLFNEKMTLDQLSTTETTYNTLGTTAVKIQKVLQTDAAYYTWSTTPVYFLYYIKDVGAATPTRVQCQTTGILTKNGTGTILHVLANTHVFSSFTN</sequence>
<dbReference type="Proteomes" id="UP001597525">
    <property type="component" value="Unassembled WGS sequence"/>
</dbReference>
<protein>
    <recommendedName>
        <fullName evidence="4">FAS1 domain-containing protein</fullName>
    </recommendedName>
</protein>
<reference evidence="3" key="1">
    <citation type="journal article" date="2019" name="Int. J. Syst. Evol. Microbiol.">
        <title>The Global Catalogue of Microorganisms (GCM) 10K type strain sequencing project: providing services to taxonomists for standard genome sequencing and annotation.</title>
        <authorList>
            <consortium name="The Broad Institute Genomics Platform"/>
            <consortium name="The Broad Institute Genome Sequencing Center for Infectious Disease"/>
            <person name="Wu L."/>
            <person name="Ma J."/>
        </authorList>
    </citation>
    <scope>NUCLEOTIDE SEQUENCE [LARGE SCALE GENOMIC DNA]</scope>
    <source>
        <strain evidence="3">KCTC 22814</strain>
    </source>
</reference>